<gene>
    <name evidence="3" type="ORF">Ae201684_015108</name>
</gene>
<evidence type="ECO:0000313" key="3">
    <source>
        <dbReference type="EMBL" id="KAF0726709.1"/>
    </source>
</evidence>
<dbReference type="AlphaFoldDB" id="A0A6G0WHQ1"/>
<accession>A0A6G0WHQ1</accession>
<evidence type="ECO:0000313" key="4">
    <source>
        <dbReference type="Proteomes" id="UP000481153"/>
    </source>
</evidence>
<protein>
    <submittedName>
        <fullName evidence="3">Uncharacterized protein</fullName>
    </submittedName>
</protein>
<evidence type="ECO:0000256" key="2">
    <source>
        <dbReference type="SAM" id="MobiDB-lite"/>
    </source>
</evidence>
<dbReference type="Proteomes" id="UP000481153">
    <property type="component" value="Unassembled WGS sequence"/>
</dbReference>
<organism evidence="3 4">
    <name type="scientific">Aphanomyces euteiches</name>
    <dbReference type="NCBI Taxonomy" id="100861"/>
    <lineage>
        <taxon>Eukaryota</taxon>
        <taxon>Sar</taxon>
        <taxon>Stramenopiles</taxon>
        <taxon>Oomycota</taxon>
        <taxon>Saprolegniomycetes</taxon>
        <taxon>Saprolegniales</taxon>
        <taxon>Verrucalvaceae</taxon>
        <taxon>Aphanomyces</taxon>
    </lineage>
</organism>
<feature type="region of interest" description="Disordered" evidence="2">
    <location>
        <begin position="41"/>
        <end position="82"/>
    </location>
</feature>
<dbReference type="VEuPathDB" id="FungiDB:AeMF1_012029"/>
<feature type="region of interest" description="Disordered" evidence="2">
    <location>
        <begin position="186"/>
        <end position="227"/>
    </location>
</feature>
<sequence>MQRPEVSEDIDIFEHSLGLRVRGFKKACTKKDAAMKLDEKRSAFNTTLNTPSDFVPSKPVVDNNRKKTRPQSASSTRRPQFASCARKYETTRPEELPIDFVYDLETRKKLRAAIDSERHELLELNQEREQDLRDADLWLVDKRRPRKEKVCWSTPRRNVPTPTRRDCSLEKTSPLHQALDEIVWARPKKQRPKSAVNRRNSVAENVHFSEWQTSPYHTEAPSRRRRK</sequence>
<proteinExistence type="predicted"/>
<dbReference type="EMBL" id="VJMJ01000210">
    <property type="protein sequence ID" value="KAF0726709.1"/>
    <property type="molecule type" value="Genomic_DNA"/>
</dbReference>
<reference evidence="3 4" key="1">
    <citation type="submission" date="2019-07" db="EMBL/GenBank/DDBJ databases">
        <title>Genomics analysis of Aphanomyces spp. identifies a new class of oomycete effector associated with host adaptation.</title>
        <authorList>
            <person name="Gaulin E."/>
        </authorList>
    </citation>
    <scope>NUCLEOTIDE SEQUENCE [LARGE SCALE GENOMIC DNA]</scope>
    <source>
        <strain evidence="3 4">ATCC 201684</strain>
    </source>
</reference>
<evidence type="ECO:0000256" key="1">
    <source>
        <dbReference type="SAM" id="Coils"/>
    </source>
</evidence>
<feature type="compositionally biased region" description="Polar residues" evidence="2">
    <location>
        <begin position="43"/>
        <end position="52"/>
    </location>
</feature>
<name>A0A6G0WHQ1_9STRA</name>
<feature type="coiled-coil region" evidence="1">
    <location>
        <begin position="107"/>
        <end position="134"/>
    </location>
</feature>
<keyword evidence="4" id="KW-1185">Reference proteome</keyword>
<keyword evidence="1" id="KW-0175">Coiled coil</keyword>
<comment type="caution">
    <text evidence="3">The sequence shown here is derived from an EMBL/GenBank/DDBJ whole genome shotgun (WGS) entry which is preliminary data.</text>
</comment>